<dbReference type="AlphaFoldDB" id="A0A318SRB4"/>
<sequence length="239" mass="26634">MKGWEWPSRVSLPTGYRPIRKRPPTAVYRRIFQRAGAPIASKRYRPLAAGTGWHTLRRMTHDSPSADVLGFWRAAGPEKWFAKNDAFDAEFTHRFLAAHEAVAAGSLDDWAQDAPGALALVLLLDQFPRNAFRDSPRAFATDAQALRTARTAIGRGFDQATAVELRAFFYMPLMHSESLADQDDCVALSRPLPGTTLRFAELHRDIVRRFGRFPHRNAVLGRGTTPEEQAFLDAGGFAG</sequence>
<dbReference type="Proteomes" id="UP000247540">
    <property type="component" value="Unassembled WGS sequence"/>
</dbReference>
<dbReference type="EMBL" id="QJTC01000001">
    <property type="protein sequence ID" value="PYE79969.1"/>
    <property type="molecule type" value="Genomic_DNA"/>
</dbReference>
<evidence type="ECO:0000313" key="1">
    <source>
        <dbReference type="EMBL" id="PYE79969.1"/>
    </source>
</evidence>
<dbReference type="InterPro" id="IPR011990">
    <property type="entry name" value="TPR-like_helical_dom_sf"/>
</dbReference>
<keyword evidence="2" id="KW-1185">Reference proteome</keyword>
<dbReference type="Pfam" id="PF06041">
    <property type="entry name" value="DUF924"/>
    <property type="match status" value="1"/>
</dbReference>
<evidence type="ECO:0000313" key="2">
    <source>
        <dbReference type="Proteomes" id="UP000247540"/>
    </source>
</evidence>
<dbReference type="Gene3D" id="1.25.40.10">
    <property type="entry name" value="Tetratricopeptide repeat domain"/>
    <property type="match status" value="1"/>
</dbReference>
<dbReference type="Gene3D" id="1.20.58.320">
    <property type="entry name" value="TPR-like"/>
    <property type="match status" value="1"/>
</dbReference>
<protein>
    <submittedName>
        <fullName evidence="1">Uncharacterized protein (DUF924 family)</fullName>
    </submittedName>
</protein>
<accession>A0A318SRB4</accession>
<dbReference type="SUPFAM" id="SSF48452">
    <property type="entry name" value="TPR-like"/>
    <property type="match status" value="1"/>
</dbReference>
<reference evidence="1 2" key="1">
    <citation type="submission" date="2018-06" db="EMBL/GenBank/DDBJ databases">
        <title>Genomic Encyclopedia of Type Strains, Phase III (KMG-III): the genomes of soil and plant-associated and newly described type strains.</title>
        <authorList>
            <person name="Whitman W."/>
        </authorList>
    </citation>
    <scope>NUCLEOTIDE SEQUENCE [LARGE SCALE GENOMIC DNA]</scope>
    <source>
        <strain evidence="1 2">CECT 7646</strain>
    </source>
</reference>
<gene>
    <name evidence="1" type="ORF">DFQ15_101293</name>
</gene>
<dbReference type="InterPro" id="IPR010323">
    <property type="entry name" value="DUF924"/>
</dbReference>
<organism evidence="1 2">
    <name type="scientific">Xylophilus ampelinus</name>
    <dbReference type="NCBI Taxonomy" id="54067"/>
    <lineage>
        <taxon>Bacteria</taxon>
        <taxon>Pseudomonadati</taxon>
        <taxon>Pseudomonadota</taxon>
        <taxon>Betaproteobacteria</taxon>
        <taxon>Burkholderiales</taxon>
        <taxon>Xylophilus</taxon>
    </lineage>
</organism>
<proteinExistence type="predicted"/>
<comment type="caution">
    <text evidence="1">The sequence shown here is derived from an EMBL/GenBank/DDBJ whole genome shotgun (WGS) entry which is preliminary data.</text>
</comment>
<name>A0A318SRB4_9BURK</name>